<dbReference type="GO" id="GO:0006355">
    <property type="term" value="P:regulation of DNA-templated transcription"/>
    <property type="evidence" value="ECO:0007669"/>
    <property type="project" value="InterPro"/>
</dbReference>
<evidence type="ECO:0000259" key="8">
    <source>
        <dbReference type="PROSITE" id="PS50045"/>
    </source>
</evidence>
<name>A0A932GPJ1_UNCTE</name>
<feature type="domain" description="Sigma-54 factor interaction" evidence="8">
    <location>
        <begin position="422"/>
        <end position="651"/>
    </location>
</feature>
<dbReference type="PANTHER" id="PTHR32071">
    <property type="entry name" value="TRANSCRIPTIONAL REGULATORY PROTEIN"/>
    <property type="match status" value="1"/>
</dbReference>
<dbReference type="InterPro" id="IPR003593">
    <property type="entry name" value="AAA+_ATPase"/>
</dbReference>
<feature type="region of interest" description="Disordered" evidence="7">
    <location>
        <begin position="1"/>
        <end position="34"/>
    </location>
</feature>
<dbReference type="PROSITE" id="PS50045">
    <property type="entry name" value="SIGMA54_INTERACT_4"/>
    <property type="match status" value="1"/>
</dbReference>
<dbReference type="PROSITE" id="PS00675">
    <property type="entry name" value="SIGMA54_INTERACT_1"/>
    <property type="match status" value="1"/>
</dbReference>
<dbReference type="InterPro" id="IPR025943">
    <property type="entry name" value="Sigma_54_int_dom_ATP-bd_2"/>
</dbReference>
<dbReference type="Pfam" id="PF25601">
    <property type="entry name" value="AAA_lid_14"/>
    <property type="match status" value="1"/>
</dbReference>
<evidence type="ECO:0000256" key="2">
    <source>
        <dbReference type="ARBA" id="ARBA00022840"/>
    </source>
</evidence>
<dbReference type="Gene3D" id="3.30.450.40">
    <property type="match status" value="2"/>
</dbReference>
<accession>A0A932GPJ1</accession>
<dbReference type="InterPro" id="IPR002197">
    <property type="entry name" value="HTH_Fis"/>
</dbReference>
<dbReference type="InterPro" id="IPR027417">
    <property type="entry name" value="P-loop_NTPase"/>
</dbReference>
<dbReference type="Pfam" id="PF13185">
    <property type="entry name" value="GAF_2"/>
    <property type="match status" value="1"/>
</dbReference>
<keyword evidence="3" id="KW-0805">Transcription regulation</keyword>
<protein>
    <submittedName>
        <fullName evidence="9">Sigma 54-interacting transcriptional regulator</fullName>
    </submittedName>
</protein>
<dbReference type="PRINTS" id="PR01590">
    <property type="entry name" value="HTHFIS"/>
</dbReference>
<dbReference type="Pfam" id="PF01590">
    <property type="entry name" value="GAF"/>
    <property type="match status" value="1"/>
</dbReference>
<dbReference type="EMBL" id="JACPSX010000106">
    <property type="protein sequence ID" value="MBI3014610.1"/>
    <property type="molecule type" value="Genomic_DNA"/>
</dbReference>
<dbReference type="Gene3D" id="3.40.50.300">
    <property type="entry name" value="P-loop containing nucleotide triphosphate hydrolases"/>
    <property type="match status" value="1"/>
</dbReference>
<organism evidence="9 10">
    <name type="scientific">Tectimicrobiota bacterium</name>
    <dbReference type="NCBI Taxonomy" id="2528274"/>
    <lineage>
        <taxon>Bacteria</taxon>
        <taxon>Pseudomonadati</taxon>
        <taxon>Nitrospinota/Tectimicrobiota group</taxon>
        <taxon>Candidatus Tectimicrobiota</taxon>
    </lineage>
</organism>
<dbReference type="Gene3D" id="1.10.8.60">
    <property type="match status" value="1"/>
</dbReference>
<reference evidence="9" key="1">
    <citation type="submission" date="2020-07" db="EMBL/GenBank/DDBJ databases">
        <title>Huge and variable diversity of episymbiotic CPR bacteria and DPANN archaea in groundwater ecosystems.</title>
        <authorList>
            <person name="He C.Y."/>
            <person name="Keren R."/>
            <person name="Whittaker M."/>
            <person name="Farag I.F."/>
            <person name="Doudna J."/>
            <person name="Cate J.H.D."/>
            <person name="Banfield J.F."/>
        </authorList>
    </citation>
    <scope>NUCLEOTIDE SEQUENCE</scope>
    <source>
        <strain evidence="9">NC_groundwater_717_Ag_S-0.2um_59_8</strain>
    </source>
</reference>
<dbReference type="SUPFAM" id="SSF46689">
    <property type="entry name" value="Homeodomain-like"/>
    <property type="match status" value="1"/>
</dbReference>
<evidence type="ECO:0000313" key="10">
    <source>
        <dbReference type="Proteomes" id="UP000741360"/>
    </source>
</evidence>
<feature type="coiled-coil region" evidence="6">
    <location>
        <begin position="385"/>
        <end position="412"/>
    </location>
</feature>
<evidence type="ECO:0000256" key="3">
    <source>
        <dbReference type="ARBA" id="ARBA00023015"/>
    </source>
</evidence>
<gene>
    <name evidence="9" type="ORF">HYY65_06040</name>
</gene>
<dbReference type="GO" id="GO:0005524">
    <property type="term" value="F:ATP binding"/>
    <property type="evidence" value="ECO:0007669"/>
    <property type="project" value="UniProtKB-KW"/>
</dbReference>
<dbReference type="Pfam" id="PF02954">
    <property type="entry name" value="HTH_8"/>
    <property type="match status" value="1"/>
</dbReference>
<dbReference type="SUPFAM" id="SSF52540">
    <property type="entry name" value="P-loop containing nucleoside triphosphate hydrolases"/>
    <property type="match status" value="1"/>
</dbReference>
<dbReference type="Gene3D" id="1.10.10.60">
    <property type="entry name" value="Homeodomain-like"/>
    <property type="match status" value="1"/>
</dbReference>
<dbReference type="InterPro" id="IPR009057">
    <property type="entry name" value="Homeodomain-like_sf"/>
</dbReference>
<dbReference type="SUPFAM" id="SSF55781">
    <property type="entry name" value="GAF domain-like"/>
    <property type="match status" value="2"/>
</dbReference>
<dbReference type="InterPro" id="IPR025662">
    <property type="entry name" value="Sigma_54_int_dom_ATP-bd_1"/>
</dbReference>
<keyword evidence="2" id="KW-0067">ATP-binding</keyword>
<keyword evidence="6" id="KW-0175">Coiled coil</keyword>
<dbReference type="PROSITE" id="PS00676">
    <property type="entry name" value="SIGMA54_INTERACT_2"/>
    <property type="match status" value="1"/>
</dbReference>
<evidence type="ECO:0000256" key="7">
    <source>
        <dbReference type="SAM" id="MobiDB-lite"/>
    </source>
</evidence>
<dbReference type="FunFam" id="3.40.50.300:FF:000006">
    <property type="entry name" value="DNA-binding transcriptional regulator NtrC"/>
    <property type="match status" value="1"/>
</dbReference>
<dbReference type="Proteomes" id="UP000741360">
    <property type="component" value="Unassembled WGS sequence"/>
</dbReference>
<dbReference type="GO" id="GO:0043565">
    <property type="term" value="F:sequence-specific DNA binding"/>
    <property type="evidence" value="ECO:0007669"/>
    <property type="project" value="InterPro"/>
</dbReference>
<dbReference type="InterPro" id="IPR029016">
    <property type="entry name" value="GAF-like_dom_sf"/>
</dbReference>
<evidence type="ECO:0000256" key="6">
    <source>
        <dbReference type="SAM" id="Coils"/>
    </source>
</evidence>
<evidence type="ECO:0000256" key="5">
    <source>
        <dbReference type="ARBA" id="ARBA00023163"/>
    </source>
</evidence>
<dbReference type="InterPro" id="IPR025944">
    <property type="entry name" value="Sigma_54_int_dom_CS"/>
</dbReference>
<evidence type="ECO:0000256" key="1">
    <source>
        <dbReference type="ARBA" id="ARBA00022741"/>
    </source>
</evidence>
<dbReference type="InterPro" id="IPR003018">
    <property type="entry name" value="GAF"/>
</dbReference>
<dbReference type="PROSITE" id="PS00688">
    <property type="entry name" value="SIGMA54_INTERACT_3"/>
    <property type="match status" value="1"/>
</dbReference>
<dbReference type="Pfam" id="PF00158">
    <property type="entry name" value="Sigma54_activat"/>
    <property type="match status" value="1"/>
</dbReference>
<comment type="caution">
    <text evidence="9">The sequence shown here is derived from an EMBL/GenBank/DDBJ whole genome shotgun (WGS) entry which is preliminary data.</text>
</comment>
<dbReference type="InterPro" id="IPR058031">
    <property type="entry name" value="AAA_lid_NorR"/>
</dbReference>
<dbReference type="CDD" id="cd00009">
    <property type="entry name" value="AAA"/>
    <property type="match status" value="1"/>
</dbReference>
<dbReference type="SMART" id="SM00065">
    <property type="entry name" value="GAF"/>
    <property type="match status" value="2"/>
</dbReference>
<evidence type="ECO:0000313" key="9">
    <source>
        <dbReference type="EMBL" id="MBI3014610.1"/>
    </source>
</evidence>
<sequence length="736" mass="81437">MERTGPTHLMPENQESPGGGSVHGEAVRPNPGAQVEYPGSVQAQLLSALAALGRSMAEKFDPKRSLEPFSTELLRMIPHNFLFINVLNKDGQTFSVLAEHDPFGLARLEEYYTPTFASQERYPIAEWVARAVFSGETMRVDDFQTDPRYDSDNPFARKVRESGLRSGLAVPLESGGEVIGALCAASLTPHAYTEAHLAAAQQVADLIGPFIDNVVQLQRERRWRLRLQALEGLTRILGGSLNIREAFNRLAEVVRPILDFDVMGVELFSASGREVEGLAEVGLDTSKEPFSIPLEHFSFLNRVAAGESVLINDARCELVPEYPGDRLIIDGGSRSSLIVPLRFGNLTGGALYFDKRKPNWYDEFDVEIAEGISAQVVLAVQHQRLAEEQRRLTEVEGRTRRLQNRIEMLRSEMVQRHGFDQIIGQALSLRESLTLSRKVAPTETTVLVTGESGTGKEVLARAIHYASPRAEGPFLTVSCAALPDTLLESELFGHERGAFTGADRQKPGRVELAAGGTLFLDEIGELPQPLQAKLLRVLQTHEFERLGGTRTLQADVRVIAATNRDLEKAVEAGRFREDLYYRLNVFRIHLPPLRERGNDVLLLADHFVRTLAARMGKAETGISQDARELLLAYPWPGNIRELQNAVERALIVSEGGLLTAAQLGVVSTREPIAPRVSSADSTDVPSLPEGSFAHMEKRLVLEALRKARGNKSKAAKLLGLTRSQLYTRLKRFDLDQ</sequence>
<keyword evidence="4" id="KW-0238">DNA-binding</keyword>
<dbReference type="InterPro" id="IPR002078">
    <property type="entry name" value="Sigma_54_int"/>
</dbReference>
<dbReference type="SMART" id="SM00382">
    <property type="entry name" value="AAA"/>
    <property type="match status" value="1"/>
</dbReference>
<keyword evidence="5" id="KW-0804">Transcription</keyword>
<evidence type="ECO:0000256" key="4">
    <source>
        <dbReference type="ARBA" id="ARBA00023125"/>
    </source>
</evidence>
<proteinExistence type="predicted"/>
<dbReference type="AlphaFoldDB" id="A0A932GPJ1"/>
<keyword evidence="1" id="KW-0547">Nucleotide-binding</keyword>